<dbReference type="Proteomes" id="UP000694892">
    <property type="component" value="Chromosome 5L"/>
</dbReference>
<organism evidence="2 3">
    <name type="scientific">Xenopus laevis</name>
    <name type="common">African clawed frog</name>
    <dbReference type="NCBI Taxonomy" id="8355"/>
    <lineage>
        <taxon>Eukaryota</taxon>
        <taxon>Metazoa</taxon>
        <taxon>Chordata</taxon>
        <taxon>Craniata</taxon>
        <taxon>Vertebrata</taxon>
        <taxon>Euteleostomi</taxon>
        <taxon>Amphibia</taxon>
        <taxon>Batrachia</taxon>
        <taxon>Anura</taxon>
        <taxon>Pipoidea</taxon>
        <taxon>Pipidae</taxon>
        <taxon>Xenopodinae</taxon>
        <taxon>Xenopus</taxon>
        <taxon>Xenopus</taxon>
    </lineage>
</organism>
<sequence>MQTQSLRRLSGSPFHKTRGGALLREYRVADRGQQKFPSPPDPQWKVGSSRLYKKFTHRLLLVCLFSFLSPLFPPPLLLHLVFQYPLPPPFSSSSFLTPPISPSVLKSQTFLQNGALELG</sequence>
<reference evidence="3" key="1">
    <citation type="journal article" date="2016" name="Nature">
        <title>Genome evolution in the allotetraploid frog Xenopus laevis.</title>
        <authorList>
            <person name="Session A.M."/>
            <person name="Uno Y."/>
            <person name="Kwon T."/>
            <person name="Chapman J.A."/>
            <person name="Toyoda A."/>
            <person name="Takahashi S."/>
            <person name="Fukui A."/>
            <person name="Hikosaka A."/>
            <person name="Suzuki A."/>
            <person name="Kondo M."/>
            <person name="van Heeringen S.J."/>
            <person name="Quigley I."/>
            <person name="Heinz S."/>
            <person name="Ogino H."/>
            <person name="Ochi H."/>
            <person name="Hellsten U."/>
            <person name="Lyons J.B."/>
            <person name="Simakov O."/>
            <person name="Putnam N."/>
            <person name="Stites J."/>
            <person name="Kuroki Y."/>
            <person name="Tanaka T."/>
            <person name="Michiue T."/>
            <person name="Watanabe M."/>
            <person name="Bogdanovic O."/>
            <person name="Lister R."/>
            <person name="Georgiou G."/>
            <person name="Paranjpe S.S."/>
            <person name="van Kruijsbergen I."/>
            <person name="Shu S."/>
            <person name="Carlson J."/>
            <person name="Kinoshita T."/>
            <person name="Ohta Y."/>
            <person name="Mawaribuchi S."/>
            <person name="Jenkins J."/>
            <person name="Grimwood J."/>
            <person name="Schmutz J."/>
            <person name="Mitros T."/>
            <person name="Mozaffari S.V."/>
            <person name="Suzuki Y."/>
            <person name="Haramoto Y."/>
            <person name="Yamamoto T.S."/>
            <person name="Takagi C."/>
            <person name="Heald R."/>
            <person name="Miller K."/>
            <person name="Haudenschild C."/>
            <person name="Kitzman J."/>
            <person name="Nakayama T."/>
            <person name="Izutsu Y."/>
            <person name="Robert J."/>
            <person name="Fortriede J."/>
            <person name="Burns K."/>
            <person name="Lotay V."/>
            <person name="Karimi K."/>
            <person name="Yasuoka Y."/>
            <person name="Dichmann D.S."/>
            <person name="Flajnik M.F."/>
            <person name="Houston D.W."/>
            <person name="Shendure J."/>
            <person name="DuPasquier L."/>
            <person name="Vize P.D."/>
            <person name="Zorn A.M."/>
            <person name="Ito M."/>
            <person name="Marcotte E.M."/>
            <person name="Wallingford J.B."/>
            <person name="Ito Y."/>
            <person name="Asashima M."/>
            <person name="Ueno N."/>
            <person name="Matsuda Y."/>
            <person name="Veenstra G.J."/>
            <person name="Fujiyama A."/>
            <person name="Harland R.M."/>
            <person name="Taira M."/>
            <person name="Rokhsar D.S."/>
        </authorList>
    </citation>
    <scope>NUCLEOTIDE SEQUENCE [LARGE SCALE GENOMIC DNA]</scope>
    <source>
        <strain evidence="3">J</strain>
    </source>
</reference>
<dbReference type="AlphaFoldDB" id="A0A974CXV7"/>
<protein>
    <submittedName>
        <fullName evidence="2">Uncharacterized protein</fullName>
    </submittedName>
</protein>
<keyword evidence="1" id="KW-0812">Transmembrane</keyword>
<gene>
    <name evidence="2" type="ORF">XELAEV_18027515mg</name>
</gene>
<keyword evidence="1" id="KW-1133">Transmembrane helix</keyword>
<feature type="transmembrane region" description="Helical" evidence="1">
    <location>
        <begin position="59"/>
        <end position="82"/>
    </location>
</feature>
<evidence type="ECO:0000313" key="2">
    <source>
        <dbReference type="EMBL" id="OCT80700.1"/>
    </source>
</evidence>
<name>A0A974CXV7_XENLA</name>
<proteinExistence type="predicted"/>
<evidence type="ECO:0000313" key="3">
    <source>
        <dbReference type="Proteomes" id="UP000694892"/>
    </source>
</evidence>
<dbReference type="EMBL" id="CM004474">
    <property type="protein sequence ID" value="OCT80700.1"/>
    <property type="molecule type" value="Genomic_DNA"/>
</dbReference>
<accession>A0A974CXV7</accession>
<evidence type="ECO:0000256" key="1">
    <source>
        <dbReference type="SAM" id="Phobius"/>
    </source>
</evidence>
<keyword evidence="1" id="KW-0472">Membrane</keyword>